<evidence type="ECO:0000313" key="1">
    <source>
        <dbReference type="EMBL" id="CAD8044406.1"/>
    </source>
</evidence>
<evidence type="ECO:0008006" key="3">
    <source>
        <dbReference type="Google" id="ProtNLM"/>
    </source>
</evidence>
<evidence type="ECO:0000313" key="2">
    <source>
        <dbReference type="Proteomes" id="UP000688137"/>
    </source>
</evidence>
<dbReference type="OMA" id="CINVNIV"/>
<organism evidence="1 2">
    <name type="scientific">Paramecium primaurelia</name>
    <dbReference type="NCBI Taxonomy" id="5886"/>
    <lineage>
        <taxon>Eukaryota</taxon>
        <taxon>Sar</taxon>
        <taxon>Alveolata</taxon>
        <taxon>Ciliophora</taxon>
        <taxon>Intramacronucleata</taxon>
        <taxon>Oligohymenophorea</taxon>
        <taxon>Peniculida</taxon>
        <taxon>Parameciidae</taxon>
        <taxon>Paramecium</taxon>
    </lineage>
</organism>
<dbReference type="EMBL" id="CAJJDM010000003">
    <property type="protein sequence ID" value="CAD8044406.1"/>
    <property type="molecule type" value="Genomic_DNA"/>
</dbReference>
<gene>
    <name evidence="1" type="ORF">PPRIM_AZ9-3.1.T0060490</name>
</gene>
<reference evidence="1" key="1">
    <citation type="submission" date="2021-01" db="EMBL/GenBank/DDBJ databases">
        <authorList>
            <consortium name="Genoscope - CEA"/>
            <person name="William W."/>
        </authorList>
    </citation>
    <scope>NUCLEOTIDE SEQUENCE</scope>
</reference>
<comment type="caution">
    <text evidence="1">The sequence shown here is derived from an EMBL/GenBank/DDBJ whole genome shotgun (WGS) entry which is preliminary data.</text>
</comment>
<dbReference type="AlphaFoldDB" id="A0A8S1JVF9"/>
<name>A0A8S1JVF9_PARPR</name>
<proteinExistence type="predicted"/>
<sequence length="376" mass="44626">MNQLIKQCLEREYQRQGLSDQPHSISVNVVVNLEKANLKLSMSIDPEIPFNIFLQGIKEQIFAQRMQAYYEEELEWQLCNGSNLQPDDGRTLQSLGFTNNCTLYVRLKLRGGPKKIYYQVLVDLQFKKIELFIEQYQFNPVSCLFHDILIELFKNQQLKIDRPFAFFINETEINPFDIRQIQDFETSNGIILKLIVPNKEVNKDSMEKYKFAFNSNKLIKPCLRNIIKIEHNNSVKMFPQNYKLIYQIIQDMSIDQIIKKNQSKNYYINNEQFQESQLKNVYAINNIKVNIQNTNQTKGIVVFNLIGDFYKKLEIEGYINSNYYFIEEFMSMNTSMTEFLEYVKFKIFGPKQIDYKQTIIKQNDFKARVSYEAIEK</sequence>
<accession>A0A8S1JVF9</accession>
<keyword evidence="2" id="KW-1185">Reference proteome</keyword>
<protein>
    <recommendedName>
        <fullName evidence="3">Ubiquitin-like domain-containing protein</fullName>
    </recommendedName>
</protein>
<dbReference type="Proteomes" id="UP000688137">
    <property type="component" value="Unassembled WGS sequence"/>
</dbReference>